<accession>A0A9X2MPW6</accession>
<dbReference type="AlphaFoldDB" id="A0A9X2MPW6"/>
<evidence type="ECO:0000256" key="2">
    <source>
        <dbReference type="RuleBase" id="RU003679"/>
    </source>
</evidence>
<evidence type="ECO:0000313" key="5">
    <source>
        <dbReference type="Proteomes" id="UP001141950"/>
    </source>
</evidence>
<dbReference type="GO" id="GO:0005975">
    <property type="term" value="P:carbohydrate metabolic process"/>
    <property type="evidence" value="ECO:0007669"/>
    <property type="project" value="InterPro"/>
</dbReference>
<evidence type="ECO:0000313" key="4">
    <source>
        <dbReference type="EMBL" id="MCR2804240.1"/>
    </source>
</evidence>
<gene>
    <name evidence="4" type="ORF">NQZ67_10140</name>
</gene>
<name>A0A9X2MPW6_9BACL</name>
<dbReference type="PANTHER" id="PTHR23421">
    <property type="entry name" value="BETA-GALACTOSIDASE RELATED"/>
    <property type="match status" value="1"/>
</dbReference>
<dbReference type="InterPro" id="IPR001944">
    <property type="entry name" value="Glycoside_Hdrlase_35"/>
</dbReference>
<dbReference type="GO" id="GO:0004553">
    <property type="term" value="F:hydrolase activity, hydrolyzing O-glycosyl compounds"/>
    <property type="evidence" value="ECO:0007669"/>
    <property type="project" value="InterPro"/>
</dbReference>
<dbReference type="SUPFAM" id="SSF49785">
    <property type="entry name" value="Galactose-binding domain-like"/>
    <property type="match status" value="1"/>
</dbReference>
<evidence type="ECO:0000256" key="1">
    <source>
        <dbReference type="ARBA" id="ARBA00009809"/>
    </source>
</evidence>
<evidence type="ECO:0000259" key="3">
    <source>
        <dbReference type="Pfam" id="PF01301"/>
    </source>
</evidence>
<dbReference type="Gene3D" id="2.60.120.260">
    <property type="entry name" value="Galactose-binding domain-like"/>
    <property type="match status" value="1"/>
</dbReference>
<dbReference type="PRINTS" id="PR00742">
    <property type="entry name" value="GLHYDRLASE35"/>
</dbReference>
<comment type="caution">
    <text evidence="4">The sequence shown here is derived from an EMBL/GenBank/DDBJ whole genome shotgun (WGS) entry which is preliminary data.</text>
</comment>
<reference evidence="4" key="1">
    <citation type="submission" date="2022-08" db="EMBL/GenBank/DDBJ databases">
        <title>The genomic sequence of strain Paenibacillus sp. SCIV0701.</title>
        <authorList>
            <person name="Zhao H."/>
        </authorList>
    </citation>
    <scope>NUCLEOTIDE SEQUENCE</scope>
    <source>
        <strain evidence="4">SCIV0701</strain>
    </source>
</reference>
<comment type="similarity">
    <text evidence="1 2">Belongs to the glycosyl hydrolase 35 family.</text>
</comment>
<organism evidence="4 5">
    <name type="scientific">Paenibacillus soyae</name>
    <dbReference type="NCBI Taxonomy" id="2969249"/>
    <lineage>
        <taxon>Bacteria</taxon>
        <taxon>Bacillati</taxon>
        <taxon>Bacillota</taxon>
        <taxon>Bacilli</taxon>
        <taxon>Bacillales</taxon>
        <taxon>Paenibacillaceae</taxon>
        <taxon>Paenibacillus</taxon>
    </lineage>
</organism>
<dbReference type="Gene3D" id="3.20.20.80">
    <property type="entry name" value="Glycosidases"/>
    <property type="match status" value="1"/>
</dbReference>
<feature type="domain" description="Glycoside hydrolase 35 catalytic" evidence="3">
    <location>
        <begin position="18"/>
        <end position="317"/>
    </location>
</feature>
<dbReference type="Pfam" id="PF01301">
    <property type="entry name" value="Glyco_hydro_35"/>
    <property type="match status" value="1"/>
</dbReference>
<sequence length="931" mass="101604">MESNASAMSPVHLSSNVFRIQGKSEIVLCASLFYFRIPRALWRERMLQLKSFGYNCIDVYFPWNYHEQREGEWDFSGEKDIRAFLETASEVGLRVLARPGPYICSEWDGGALPAYLYGEEGMAIRDNNPAFLRAAAKWFDRIIPILSSFQIGGGGTIVAVQLDNELDFFGCADPLGYISALRDMAVERGITVPLIACAGQGGLLEASGLADGVVPTCNFYPNDRDPAFEEKVGSYQSLLEGMGHPLLVTETNRSHFLLRRLLSRGAKLLGPYLQVSGTDFGFTNATNNWGKPLAFLTSDYDFGGMISPEGHVRPEAYEGRLMARMIAAYGASLAEAEPAAADAVQTIASPREAVAGCHALKLRDGGYLGFVSSVADAPAEASFEFGGMRLPQRSKLVLNRWRSVALPLGVPLRTWGIEGTLLYATAELCDCRSSASGTTLVFHTDSEGEIALRIEGSTILEAVPLSTDETEGTMVWTFDASKPAYCKIALPDGKLLQLIAVERSKALMIEEVREDGEILFGQKLEYAKEAAPLPIPWSFSSIPANKPIAGSSSHGAIAGEADFLEVYGIYRGYAWYETKTEPNLAERRQGILVRQASDVISLYAGNTYISTIVPGGSSRYVPLDSKTEGDVLTVRAEIWGHSNFDDIRLPSLRLHAMKGLKGLVSVTNVTPLRGNWRVKAVNDRTLQEELVGREADDSLWPIVGFGGWLSAARPALEYYRNSFAAASDLDSWTVHFDGIEVPAKVYVDGNDAGPVTPSEPFVDITSFVKPGEQVQLTVFVERLPGLSSGRVILYEGVSAKEWRISSCQEEQLLADAGAIRDAAQIDLPLAMKAGEMAWLLGEVGESNEGKGWRVKARGSNLKMSVLFGGQLVGRLWLQGSRSRPAFTGGSQDSFYLPGPWFQEQSNRLAILLEALDGEEPALLQDLSFIPV</sequence>
<dbReference type="InterPro" id="IPR031330">
    <property type="entry name" value="Gly_Hdrlase_35_cat"/>
</dbReference>
<dbReference type="InterPro" id="IPR008979">
    <property type="entry name" value="Galactose-bd-like_sf"/>
</dbReference>
<proteinExistence type="inferred from homology"/>
<dbReference type="SUPFAM" id="SSF51445">
    <property type="entry name" value="(Trans)glycosidases"/>
    <property type="match status" value="1"/>
</dbReference>
<dbReference type="InterPro" id="IPR017853">
    <property type="entry name" value="GH"/>
</dbReference>
<keyword evidence="5" id="KW-1185">Reference proteome</keyword>
<dbReference type="EMBL" id="JANIPJ010000006">
    <property type="protein sequence ID" value="MCR2804240.1"/>
    <property type="molecule type" value="Genomic_DNA"/>
</dbReference>
<dbReference type="RefSeq" id="WP_257445124.1">
    <property type="nucleotide sequence ID" value="NZ_JANIPJ010000006.1"/>
</dbReference>
<protein>
    <submittedName>
        <fullName evidence="4">Beta-galactosidase</fullName>
    </submittedName>
</protein>
<dbReference type="Proteomes" id="UP001141950">
    <property type="component" value="Unassembled WGS sequence"/>
</dbReference>